<sequence>MNFHNPTQRSGYRSFRHPRVFCNRFFGKQLRRWDIRLSPRDNGIFRNLDFKLSRDNENMHIPKFTREAKLGFGGDEGTKPFTFTYGEVTPHEPSPDDPRPPHAESLRLKKADPAVNVSWPGSDIVAENDFFNNYTLFQRLVQRWLYDHAGILHRDLSPNNTMDRTIKEKNEAVLGEEKVCGVLTDSRSCIVGDFSGMRLHHDLAVKDQKPFIYDPQATRRDECSPPA</sequence>
<organism evidence="1 2">
    <name type="scientific">Thelephora ganbajun</name>
    <name type="common">Ganba fungus</name>
    <dbReference type="NCBI Taxonomy" id="370292"/>
    <lineage>
        <taxon>Eukaryota</taxon>
        <taxon>Fungi</taxon>
        <taxon>Dikarya</taxon>
        <taxon>Basidiomycota</taxon>
        <taxon>Agaricomycotina</taxon>
        <taxon>Agaricomycetes</taxon>
        <taxon>Thelephorales</taxon>
        <taxon>Thelephoraceae</taxon>
        <taxon>Thelephora</taxon>
    </lineage>
</organism>
<name>A0ACB6ZA31_THEGA</name>
<evidence type="ECO:0000313" key="1">
    <source>
        <dbReference type="EMBL" id="KAF9646369.1"/>
    </source>
</evidence>
<reference evidence="1" key="2">
    <citation type="journal article" date="2020" name="Nat. Commun.">
        <title>Large-scale genome sequencing of mycorrhizal fungi provides insights into the early evolution of symbiotic traits.</title>
        <authorList>
            <person name="Miyauchi S."/>
            <person name="Kiss E."/>
            <person name="Kuo A."/>
            <person name="Drula E."/>
            <person name="Kohler A."/>
            <person name="Sanchez-Garcia M."/>
            <person name="Morin E."/>
            <person name="Andreopoulos B."/>
            <person name="Barry K.W."/>
            <person name="Bonito G."/>
            <person name="Buee M."/>
            <person name="Carver A."/>
            <person name="Chen C."/>
            <person name="Cichocki N."/>
            <person name="Clum A."/>
            <person name="Culley D."/>
            <person name="Crous P.W."/>
            <person name="Fauchery L."/>
            <person name="Girlanda M."/>
            <person name="Hayes R.D."/>
            <person name="Keri Z."/>
            <person name="LaButti K."/>
            <person name="Lipzen A."/>
            <person name="Lombard V."/>
            <person name="Magnuson J."/>
            <person name="Maillard F."/>
            <person name="Murat C."/>
            <person name="Nolan M."/>
            <person name="Ohm R.A."/>
            <person name="Pangilinan J."/>
            <person name="Pereira M.F."/>
            <person name="Perotto S."/>
            <person name="Peter M."/>
            <person name="Pfister S."/>
            <person name="Riley R."/>
            <person name="Sitrit Y."/>
            <person name="Stielow J.B."/>
            <person name="Szollosi G."/>
            <person name="Zifcakova L."/>
            <person name="Stursova M."/>
            <person name="Spatafora J.W."/>
            <person name="Tedersoo L."/>
            <person name="Vaario L.M."/>
            <person name="Yamada A."/>
            <person name="Yan M."/>
            <person name="Wang P."/>
            <person name="Xu J."/>
            <person name="Bruns T."/>
            <person name="Baldrian P."/>
            <person name="Vilgalys R."/>
            <person name="Dunand C."/>
            <person name="Henrissat B."/>
            <person name="Grigoriev I.V."/>
            <person name="Hibbett D."/>
            <person name="Nagy L.G."/>
            <person name="Martin F.M."/>
        </authorList>
    </citation>
    <scope>NUCLEOTIDE SEQUENCE</scope>
    <source>
        <strain evidence="1">P2</strain>
    </source>
</reference>
<evidence type="ECO:0000313" key="2">
    <source>
        <dbReference type="Proteomes" id="UP000886501"/>
    </source>
</evidence>
<keyword evidence="2" id="KW-1185">Reference proteome</keyword>
<dbReference type="Proteomes" id="UP000886501">
    <property type="component" value="Unassembled WGS sequence"/>
</dbReference>
<accession>A0ACB6ZA31</accession>
<proteinExistence type="predicted"/>
<gene>
    <name evidence="1" type="ORF">BDM02DRAFT_3130401</name>
</gene>
<reference evidence="1" key="1">
    <citation type="submission" date="2019-10" db="EMBL/GenBank/DDBJ databases">
        <authorList>
            <consortium name="DOE Joint Genome Institute"/>
            <person name="Kuo A."/>
            <person name="Miyauchi S."/>
            <person name="Kiss E."/>
            <person name="Drula E."/>
            <person name="Kohler A."/>
            <person name="Sanchez-Garcia M."/>
            <person name="Andreopoulos B."/>
            <person name="Barry K.W."/>
            <person name="Bonito G."/>
            <person name="Buee M."/>
            <person name="Carver A."/>
            <person name="Chen C."/>
            <person name="Cichocki N."/>
            <person name="Clum A."/>
            <person name="Culley D."/>
            <person name="Crous P.W."/>
            <person name="Fauchery L."/>
            <person name="Girlanda M."/>
            <person name="Hayes R."/>
            <person name="Keri Z."/>
            <person name="Labutti K."/>
            <person name="Lipzen A."/>
            <person name="Lombard V."/>
            <person name="Magnuson J."/>
            <person name="Maillard F."/>
            <person name="Morin E."/>
            <person name="Murat C."/>
            <person name="Nolan M."/>
            <person name="Ohm R."/>
            <person name="Pangilinan J."/>
            <person name="Pereira M."/>
            <person name="Perotto S."/>
            <person name="Peter M."/>
            <person name="Riley R."/>
            <person name="Sitrit Y."/>
            <person name="Stielow B."/>
            <person name="Szollosi G."/>
            <person name="Zifcakova L."/>
            <person name="Stursova M."/>
            <person name="Spatafora J.W."/>
            <person name="Tedersoo L."/>
            <person name="Vaario L.-M."/>
            <person name="Yamada A."/>
            <person name="Yan M."/>
            <person name="Wang P."/>
            <person name="Xu J."/>
            <person name="Bruns T."/>
            <person name="Baldrian P."/>
            <person name="Vilgalys R."/>
            <person name="Henrissat B."/>
            <person name="Grigoriev I.V."/>
            <person name="Hibbett D."/>
            <person name="Nagy L.G."/>
            <person name="Martin F.M."/>
        </authorList>
    </citation>
    <scope>NUCLEOTIDE SEQUENCE</scope>
    <source>
        <strain evidence="1">P2</strain>
    </source>
</reference>
<protein>
    <submittedName>
        <fullName evidence="1">Uncharacterized protein</fullName>
    </submittedName>
</protein>
<dbReference type="EMBL" id="MU118059">
    <property type="protein sequence ID" value="KAF9646369.1"/>
    <property type="molecule type" value="Genomic_DNA"/>
</dbReference>
<comment type="caution">
    <text evidence="1">The sequence shown here is derived from an EMBL/GenBank/DDBJ whole genome shotgun (WGS) entry which is preliminary data.</text>
</comment>